<dbReference type="Proteomes" id="UP001189429">
    <property type="component" value="Unassembled WGS sequence"/>
</dbReference>
<feature type="region of interest" description="Disordered" evidence="1">
    <location>
        <begin position="1"/>
        <end position="25"/>
    </location>
</feature>
<keyword evidence="3" id="KW-1185">Reference proteome</keyword>
<organism evidence="2 3">
    <name type="scientific">Prorocentrum cordatum</name>
    <dbReference type="NCBI Taxonomy" id="2364126"/>
    <lineage>
        <taxon>Eukaryota</taxon>
        <taxon>Sar</taxon>
        <taxon>Alveolata</taxon>
        <taxon>Dinophyceae</taxon>
        <taxon>Prorocentrales</taxon>
        <taxon>Prorocentraceae</taxon>
        <taxon>Prorocentrum</taxon>
    </lineage>
</organism>
<evidence type="ECO:0000256" key="1">
    <source>
        <dbReference type="SAM" id="MobiDB-lite"/>
    </source>
</evidence>
<feature type="compositionally biased region" description="Low complexity" evidence="1">
    <location>
        <begin position="16"/>
        <end position="25"/>
    </location>
</feature>
<comment type="caution">
    <text evidence="2">The sequence shown here is derived from an EMBL/GenBank/DDBJ whole genome shotgun (WGS) entry which is preliminary data.</text>
</comment>
<name>A0ABN9PPD0_9DINO</name>
<feature type="compositionally biased region" description="Basic and acidic residues" evidence="1">
    <location>
        <begin position="80"/>
        <end position="104"/>
    </location>
</feature>
<feature type="non-terminal residue" evidence="2">
    <location>
        <position position="1"/>
    </location>
</feature>
<evidence type="ECO:0000313" key="3">
    <source>
        <dbReference type="Proteomes" id="UP001189429"/>
    </source>
</evidence>
<dbReference type="EMBL" id="CAUYUJ010001230">
    <property type="protein sequence ID" value="CAK0794949.1"/>
    <property type="molecule type" value="Genomic_DNA"/>
</dbReference>
<protein>
    <recommendedName>
        <fullName evidence="4">Inositol-pentakisphosphate 2-kinase</fullName>
    </recommendedName>
</protein>
<feature type="region of interest" description="Disordered" evidence="1">
    <location>
        <begin position="77"/>
        <end position="104"/>
    </location>
</feature>
<reference evidence="2" key="1">
    <citation type="submission" date="2023-10" db="EMBL/GenBank/DDBJ databases">
        <authorList>
            <person name="Chen Y."/>
            <person name="Shah S."/>
            <person name="Dougan E. K."/>
            <person name="Thang M."/>
            <person name="Chan C."/>
        </authorList>
    </citation>
    <scope>NUCLEOTIDE SEQUENCE [LARGE SCALE GENOMIC DNA]</scope>
</reference>
<accession>A0ABN9PPD0</accession>
<gene>
    <name evidence="2" type="ORF">PCOR1329_LOCUS4766</name>
</gene>
<evidence type="ECO:0008006" key="4">
    <source>
        <dbReference type="Google" id="ProtNLM"/>
    </source>
</evidence>
<proteinExistence type="predicted"/>
<sequence>WGQPGAGPLRAPPGPRAARPAARLRPAVHPGRAAADALWCGRLFLHCRRVALRDAAGAPFAAEAPLPPDLAAALGRLRRLPGEGAEKRRVPSRSAARESDPSPQ</sequence>
<evidence type="ECO:0000313" key="2">
    <source>
        <dbReference type="EMBL" id="CAK0794949.1"/>
    </source>
</evidence>